<geneLocation type="plasmid" evidence="1 2">
    <name>pPA115</name>
</geneLocation>
<dbReference type="PATRIC" id="fig|388467.6.peg.4638"/>
<accession>A0A073CBA6</accession>
<reference evidence="1 2" key="1">
    <citation type="journal article" date="2014" name="Appl. Environ. Microbiol.">
        <title>Elucidation of insertion elements encoded on plasmids and in vitro construction of shuttle vectors from the toxic cyanobacterium Planktothrix.</title>
        <authorList>
            <person name="Christiansen G."/>
            <person name="Goesmann A."/>
            <person name="Kurmayer R."/>
        </authorList>
    </citation>
    <scope>NUCLEOTIDE SEQUENCE [LARGE SCALE GENOMIC DNA]</scope>
    <source>
        <strain evidence="1 2">NIVA-CYA 126/8</strain>
        <plasmid evidence="1">pPA115</plasmid>
    </source>
</reference>
<dbReference type="HOGENOM" id="CLU_2024569_0_0_3"/>
<organism evidence="1 2">
    <name type="scientific">Planktothrix agardhii (strain NIVA-CYA 126/8)</name>
    <dbReference type="NCBI Taxonomy" id="388467"/>
    <lineage>
        <taxon>Bacteria</taxon>
        <taxon>Bacillati</taxon>
        <taxon>Cyanobacteriota</taxon>
        <taxon>Cyanophyceae</taxon>
        <taxon>Oscillatoriophycideae</taxon>
        <taxon>Oscillatoriales</taxon>
        <taxon>Microcoleaceae</taxon>
        <taxon>Planktothrix</taxon>
    </lineage>
</organism>
<keyword evidence="1" id="KW-0614">Plasmid</keyword>
<dbReference type="EMBL" id="CM002804">
    <property type="protein sequence ID" value="KEI65222.1"/>
    <property type="molecule type" value="Genomic_DNA"/>
</dbReference>
<evidence type="ECO:0000313" key="1">
    <source>
        <dbReference type="EMBL" id="KEI65222.1"/>
    </source>
</evidence>
<dbReference type="AlphaFoldDB" id="A0A073CBA6"/>
<evidence type="ECO:0000313" key="2">
    <source>
        <dbReference type="Proteomes" id="UP000027395"/>
    </source>
</evidence>
<proteinExistence type="predicted"/>
<name>A0A073CBA6_PLAA1</name>
<gene>
    <name evidence="1" type="ORF">A19Y_9013</name>
</gene>
<protein>
    <submittedName>
        <fullName evidence="1">Uncharacterized protein</fullName>
    </submittedName>
</protein>
<dbReference type="Proteomes" id="UP000027395">
    <property type="component" value="Plasmid pPA115"/>
</dbReference>
<keyword evidence="2" id="KW-1185">Reference proteome</keyword>
<sequence length="122" mass="13600">MWFPIKLFFGTGALGVLLLAVIVLAATQNKSTQNLEVIPLMTYKSAIEYFVTNRPSSLTVKKAAMLKEDHPQGYLVSQVFLDENNEIVCQPNGIPYGRKAIVQSFDEELADAFRGKDMIVMT</sequence>